<dbReference type="Proteomes" id="UP000317484">
    <property type="component" value="Unassembled WGS sequence"/>
</dbReference>
<accession>A0A521FQI7</accession>
<evidence type="ECO:0000313" key="1">
    <source>
        <dbReference type="EMBL" id="SMO98475.1"/>
    </source>
</evidence>
<dbReference type="EMBL" id="FXTJ01000013">
    <property type="protein sequence ID" value="SMO98475.1"/>
    <property type="molecule type" value="Genomic_DNA"/>
</dbReference>
<reference evidence="1 2" key="1">
    <citation type="submission" date="2017-05" db="EMBL/GenBank/DDBJ databases">
        <authorList>
            <person name="Varghese N."/>
            <person name="Submissions S."/>
        </authorList>
    </citation>
    <scope>NUCLEOTIDE SEQUENCE [LARGE SCALE GENOMIC DNA]</scope>
    <source>
        <strain evidence="1 2">DSM 46834</strain>
    </source>
</reference>
<sequence length="64" mass="6721">MPVTIREGHDPGRVTAVPPLHVLTDAQYLAPLGGVELCTVQDSVALAGRGHRVDVVYGSDGSLR</sequence>
<keyword evidence="2" id="KW-1185">Reference proteome</keyword>
<feature type="non-terminal residue" evidence="1">
    <location>
        <position position="64"/>
    </location>
</feature>
<dbReference type="AlphaFoldDB" id="A0A521FQI7"/>
<evidence type="ECO:0000313" key="2">
    <source>
        <dbReference type="Proteomes" id="UP000317484"/>
    </source>
</evidence>
<protein>
    <submittedName>
        <fullName evidence="1">Uncharacterized protein</fullName>
    </submittedName>
</protein>
<dbReference type="RefSeq" id="WP_185938512.1">
    <property type="nucleotide sequence ID" value="NZ_FXTJ01000013.1"/>
</dbReference>
<proteinExistence type="predicted"/>
<organism evidence="1 2">
    <name type="scientific">Geodermatophilus aquaeductus</name>
    <dbReference type="NCBI Taxonomy" id="1564161"/>
    <lineage>
        <taxon>Bacteria</taxon>
        <taxon>Bacillati</taxon>
        <taxon>Actinomycetota</taxon>
        <taxon>Actinomycetes</taxon>
        <taxon>Geodermatophilales</taxon>
        <taxon>Geodermatophilaceae</taxon>
        <taxon>Geodermatophilus</taxon>
    </lineage>
</organism>
<name>A0A521FQI7_9ACTN</name>
<gene>
    <name evidence="1" type="ORF">SAMN06273567_11357</name>
</gene>